<dbReference type="InterPro" id="IPR008775">
    <property type="entry name" value="Phytyl_CoA_dOase-like"/>
</dbReference>
<dbReference type="GO" id="GO:0016706">
    <property type="term" value="F:2-oxoglutarate-dependent dioxygenase activity"/>
    <property type="evidence" value="ECO:0007669"/>
    <property type="project" value="UniProtKB-ARBA"/>
</dbReference>
<dbReference type="Gene3D" id="2.60.120.620">
    <property type="entry name" value="q2cbj1_9rhob like domain"/>
    <property type="match status" value="1"/>
</dbReference>
<organism evidence="1 2">
    <name type="scientific">Brunnivagina elsteri CCALA 953</name>
    <dbReference type="NCBI Taxonomy" id="987040"/>
    <lineage>
        <taxon>Bacteria</taxon>
        <taxon>Bacillati</taxon>
        <taxon>Cyanobacteriota</taxon>
        <taxon>Cyanophyceae</taxon>
        <taxon>Nostocales</taxon>
        <taxon>Calotrichaceae</taxon>
        <taxon>Brunnivagina</taxon>
    </lineage>
</organism>
<dbReference type="Pfam" id="PF05721">
    <property type="entry name" value="PhyH"/>
    <property type="match status" value="1"/>
</dbReference>
<dbReference type="AlphaFoldDB" id="A0A2A2TIK9"/>
<gene>
    <name evidence="1" type="ORF">CK510_15030</name>
</gene>
<dbReference type="GO" id="GO:0008483">
    <property type="term" value="F:transaminase activity"/>
    <property type="evidence" value="ECO:0007669"/>
    <property type="project" value="UniProtKB-KW"/>
</dbReference>
<dbReference type="RefSeq" id="WP_095722474.1">
    <property type="nucleotide sequence ID" value="NZ_NTFS01000158.1"/>
</dbReference>
<dbReference type="SUPFAM" id="SSF51197">
    <property type="entry name" value="Clavaminate synthase-like"/>
    <property type="match status" value="1"/>
</dbReference>
<dbReference type="OrthoDB" id="547161at2"/>
<protein>
    <submittedName>
        <fullName evidence="1">Aminotransferase</fullName>
    </submittedName>
</protein>
<accession>A0A2A2TIK9</accession>
<comment type="caution">
    <text evidence="1">The sequence shown here is derived from an EMBL/GenBank/DDBJ whole genome shotgun (WGS) entry which is preliminary data.</text>
</comment>
<keyword evidence="2" id="KW-1185">Reference proteome</keyword>
<dbReference type="PANTHER" id="PTHR20883">
    <property type="entry name" value="PHYTANOYL-COA DIOXYGENASE DOMAIN CONTAINING 1"/>
    <property type="match status" value="1"/>
</dbReference>
<name>A0A2A2TIK9_9CYAN</name>
<dbReference type="PANTHER" id="PTHR20883:SF48">
    <property type="entry name" value="ECTOINE DIOXYGENASE"/>
    <property type="match status" value="1"/>
</dbReference>
<keyword evidence="1" id="KW-0808">Transferase</keyword>
<dbReference type="EMBL" id="NTFS01000158">
    <property type="protein sequence ID" value="PAX53239.1"/>
    <property type="molecule type" value="Genomic_DNA"/>
</dbReference>
<dbReference type="Proteomes" id="UP000218238">
    <property type="component" value="Unassembled WGS sequence"/>
</dbReference>
<keyword evidence="1" id="KW-0032">Aminotransferase</keyword>
<dbReference type="GO" id="GO:0005506">
    <property type="term" value="F:iron ion binding"/>
    <property type="evidence" value="ECO:0007669"/>
    <property type="project" value="UniProtKB-ARBA"/>
</dbReference>
<evidence type="ECO:0000313" key="1">
    <source>
        <dbReference type="EMBL" id="PAX53239.1"/>
    </source>
</evidence>
<sequence length="306" mass="35595">MSGFFLPNQTEAIKAHYDEYGYVVIKDVIPIGKITGFFDVYETFKTAKNYYFLSQDTNQIEKLEVNSQDFIEHSILNPIDLVFQNSFNQAALDIISNPAISQLLNTLSNRQKHIIWQTMFFDKSTGTVPHQDHYYLDSNPPGNLIACWFALEDIHSDAGAFFVVPKSQKGQLITRNSRIRDFSDHEEYVEKIQTVIKEQNYIPQPMLLEKGSVLFWHPFLIHGAFPNMNSNHSRKSLTAHFLPEGYGRLDKKLPAQIASKNPDILVWKKTIVERLKASIRHWRFQAVYNFRNKQKPVKMEMRSSKY</sequence>
<reference evidence="1 2" key="1">
    <citation type="submission" date="2017-08" db="EMBL/GenBank/DDBJ databases">
        <title>Draft genome sequence of filamentous cyanobacterium Calothrix elsteri CCALA 953.</title>
        <authorList>
            <person name="Gagunashvili A.N."/>
            <person name="Elster J."/>
            <person name="Andresson O.S."/>
        </authorList>
    </citation>
    <scope>NUCLEOTIDE SEQUENCE [LARGE SCALE GENOMIC DNA]</scope>
    <source>
        <strain evidence="1 2">CCALA 953</strain>
    </source>
</reference>
<proteinExistence type="predicted"/>
<evidence type="ECO:0000313" key="2">
    <source>
        <dbReference type="Proteomes" id="UP000218238"/>
    </source>
</evidence>